<keyword evidence="6" id="KW-1185">Reference proteome</keyword>
<dbReference type="FunCoup" id="L5KLZ6">
    <property type="interactions" value="101"/>
</dbReference>
<dbReference type="Gene3D" id="2.30.30.140">
    <property type="match status" value="1"/>
</dbReference>
<dbReference type="InterPro" id="IPR000313">
    <property type="entry name" value="PWWP_dom"/>
</dbReference>
<evidence type="ECO:0000313" key="5">
    <source>
        <dbReference type="EMBL" id="ELK11796.1"/>
    </source>
</evidence>
<keyword evidence="1" id="KW-0805">Transcription regulation</keyword>
<gene>
    <name evidence="5" type="ORF">PAL_GLEAN10008915</name>
</gene>
<dbReference type="GO" id="GO:0005654">
    <property type="term" value="C:nucleoplasm"/>
    <property type="evidence" value="ECO:0007669"/>
    <property type="project" value="TreeGrafter"/>
</dbReference>
<accession>L5KLZ6</accession>
<feature type="region of interest" description="Disordered" evidence="3">
    <location>
        <begin position="218"/>
        <end position="268"/>
    </location>
</feature>
<evidence type="ECO:0000256" key="1">
    <source>
        <dbReference type="ARBA" id="ARBA00023015"/>
    </source>
</evidence>
<dbReference type="STRING" id="9402.L5KLZ6"/>
<feature type="compositionally biased region" description="Basic residues" evidence="3">
    <location>
        <begin position="1"/>
        <end position="10"/>
    </location>
</feature>
<dbReference type="PANTHER" id="PTHR23068">
    <property type="entry name" value="DNA CYTOSINE-5- -METHYLTRANSFERASE 3-RELATED"/>
    <property type="match status" value="1"/>
</dbReference>
<evidence type="ECO:0000259" key="4">
    <source>
        <dbReference type="PROSITE" id="PS50812"/>
    </source>
</evidence>
<dbReference type="InterPro" id="IPR050390">
    <property type="entry name" value="C5-Methyltransferase"/>
</dbReference>
<feature type="compositionally biased region" description="Pro residues" evidence="3">
    <location>
        <begin position="251"/>
        <end position="268"/>
    </location>
</feature>
<evidence type="ECO:0000313" key="6">
    <source>
        <dbReference type="Proteomes" id="UP000010552"/>
    </source>
</evidence>
<dbReference type="PROSITE" id="PS50812">
    <property type="entry name" value="PWWP"/>
    <property type="match status" value="1"/>
</dbReference>
<dbReference type="AlphaFoldDB" id="L5KLZ6"/>
<dbReference type="Proteomes" id="UP000010552">
    <property type="component" value="Unassembled WGS sequence"/>
</dbReference>
<feature type="region of interest" description="Disordered" evidence="3">
    <location>
        <begin position="1"/>
        <end position="25"/>
    </location>
</feature>
<protein>
    <submittedName>
        <fullName evidence="5">PWWP domain-containing protein 2B</fullName>
    </submittedName>
</protein>
<dbReference type="CDD" id="cd20153">
    <property type="entry name" value="PWWP_PWWP2B"/>
    <property type="match status" value="1"/>
</dbReference>
<dbReference type="FunFam" id="2.30.30.140:FF:000036">
    <property type="entry name" value="PWWP domain-containing protein 2A"/>
    <property type="match status" value="1"/>
</dbReference>
<dbReference type="InParanoid" id="L5KLZ6"/>
<dbReference type="EMBL" id="KB030668">
    <property type="protein sequence ID" value="ELK11796.1"/>
    <property type="molecule type" value="Genomic_DNA"/>
</dbReference>
<reference evidence="6" key="1">
    <citation type="journal article" date="2013" name="Science">
        <title>Comparative analysis of bat genomes provides insight into the evolution of flight and immunity.</title>
        <authorList>
            <person name="Zhang G."/>
            <person name="Cowled C."/>
            <person name="Shi Z."/>
            <person name="Huang Z."/>
            <person name="Bishop-Lilly K.A."/>
            <person name="Fang X."/>
            <person name="Wynne J.W."/>
            <person name="Xiong Z."/>
            <person name="Baker M.L."/>
            <person name="Zhao W."/>
            <person name="Tachedjian M."/>
            <person name="Zhu Y."/>
            <person name="Zhou P."/>
            <person name="Jiang X."/>
            <person name="Ng J."/>
            <person name="Yang L."/>
            <person name="Wu L."/>
            <person name="Xiao J."/>
            <person name="Feng Y."/>
            <person name="Chen Y."/>
            <person name="Sun X."/>
            <person name="Zhang Y."/>
            <person name="Marsh G.A."/>
            <person name="Crameri G."/>
            <person name="Broder C.C."/>
            <person name="Frey K.G."/>
            <person name="Wang L.F."/>
            <person name="Wang J."/>
        </authorList>
    </citation>
    <scope>NUCLEOTIDE SEQUENCE [LARGE SCALE GENOMIC DNA]</scope>
</reference>
<sequence length="510" mass="55804">MHLKFVKGRGRQPPLPGRGPGGAGGLRVPLSPRIHDACFLSTFCGGELEEKVKQHIRRTHEQRKRRRGAAPLEGIRKATEDPEINLKKFVETDDPVSRVPAGAFLGLREAPGAPFPSSEVISCVRGDVGTQLILTVWSADSLCFLRLQRLSRIDRERIQPGGHRLHARGVCLPVLVTMWARPCSPPPPLLRPQNDRRFRRLIDFRAGAGGSGLFGLPPSTPLPQAEHTPVNGCQGSAPAEGDTEAMQLGTVPPPPACPEPPQPLAPPPPAGSLAPFPPYFEGAPFPPPLWLRNTYRQWVPQPPPRTIKRTRRRLSRNRDPGRLALSPICLRPRRVLCEKTDCASESVWGSDSLDESKSSSSDTCDLSSGDGMPGPSSSKDVGQTVPPLTVRLHTQSVSRCITEDGRTVAVGDIVWGKIHGFPWWPARVLDISLSQKEDGEPSWQEAKVSWFGSPTTSFLSTSKLSPFSEFFKLRFNRKKKGLYRKAITEAASAARLVGPGVRELLTQCAT</sequence>
<evidence type="ECO:0000256" key="2">
    <source>
        <dbReference type="ARBA" id="ARBA00023163"/>
    </source>
</evidence>
<dbReference type="Pfam" id="PF00855">
    <property type="entry name" value="PWWP"/>
    <property type="match status" value="1"/>
</dbReference>
<dbReference type="PANTHER" id="PTHR23068:SF6">
    <property type="entry name" value="PWWP DOMAIN-CONTAINING PROTEIN 2B"/>
    <property type="match status" value="1"/>
</dbReference>
<organism evidence="5 6">
    <name type="scientific">Pteropus alecto</name>
    <name type="common">Black flying fox</name>
    <dbReference type="NCBI Taxonomy" id="9402"/>
    <lineage>
        <taxon>Eukaryota</taxon>
        <taxon>Metazoa</taxon>
        <taxon>Chordata</taxon>
        <taxon>Craniata</taxon>
        <taxon>Vertebrata</taxon>
        <taxon>Euteleostomi</taxon>
        <taxon>Mammalia</taxon>
        <taxon>Eutheria</taxon>
        <taxon>Laurasiatheria</taxon>
        <taxon>Chiroptera</taxon>
        <taxon>Yinpterochiroptera</taxon>
        <taxon>Pteropodoidea</taxon>
        <taxon>Pteropodidae</taxon>
        <taxon>Pteropodinae</taxon>
        <taxon>Pteropus</taxon>
    </lineage>
</organism>
<feature type="domain" description="PWWP" evidence="4">
    <location>
        <begin position="410"/>
        <end position="470"/>
    </location>
</feature>
<keyword evidence="2" id="KW-0804">Transcription</keyword>
<proteinExistence type="predicted"/>
<dbReference type="SUPFAM" id="SSF63748">
    <property type="entry name" value="Tudor/PWWP/MBT"/>
    <property type="match status" value="1"/>
</dbReference>
<evidence type="ECO:0000256" key="3">
    <source>
        <dbReference type="SAM" id="MobiDB-lite"/>
    </source>
</evidence>
<feature type="compositionally biased region" description="Low complexity" evidence="3">
    <location>
        <begin position="358"/>
        <end position="378"/>
    </location>
</feature>
<feature type="region of interest" description="Disordered" evidence="3">
    <location>
        <begin position="348"/>
        <end position="384"/>
    </location>
</feature>
<dbReference type="SMART" id="SM00293">
    <property type="entry name" value="PWWP"/>
    <property type="match status" value="1"/>
</dbReference>
<name>L5KLZ6_PTEAL</name>